<keyword evidence="1" id="KW-0812">Transmembrane</keyword>
<evidence type="ECO:0008006" key="4">
    <source>
        <dbReference type="Google" id="ProtNLM"/>
    </source>
</evidence>
<name>C7R4F2_JONDD</name>
<evidence type="ECO:0000313" key="3">
    <source>
        <dbReference type="Proteomes" id="UP000000628"/>
    </source>
</evidence>
<dbReference type="Pfam" id="PF06103">
    <property type="entry name" value="DUF948"/>
    <property type="match status" value="1"/>
</dbReference>
<keyword evidence="1" id="KW-0472">Membrane</keyword>
<dbReference type="EMBL" id="CP001706">
    <property type="protein sequence ID" value="ACV09009.1"/>
    <property type="molecule type" value="Genomic_DNA"/>
</dbReference>
<evidence type="ECO:0000256" key="1">
    <source>
        <dbReference type="SAM" id="Phobius"/>
    </source>
</evidence>
<gene>
    <name evidence="2" type="ordered locus">Jden_1353</name>
</gene>
<dbReference type="STRING" id="471856.Jden_1353"/>
<dbReference type="InterPro" id="IPR009293">
    <property type="entry name" value="UPF0478"/>
</dbReference>
<dbReference type="AlphaFoldDB" id="C7R4F2"/>
<dbReference type="HOGENOM" id="CLU_132014_2_1_11"/>
<sequence length="126" mass="13022">MIGDIAGLIAAIAFVALVGLIAVPLIKLGKVLDAATTTIEEIAEHTIPILNESAATLTSANAQLEKVDTVTTSAAEVSQNISALTGLYAATFGGPLVKVAAFSYGVRQAAGRAWSTMRGRNPKEQR</sequence>
<dbReference type="OrthoDB" id="3237344at2"/>
<organism evidence="2 3">
    <name type="scientific">Jonesia denitrificans (strain ATCC 14870 / DSM 20603 / BCRC 15368 / CIP 55.134 / JCM 11481 / NBRC 15587 / NCTC 10816 / Prevot 55134)</name>
    <name type="common">Listeria denitrificans</name>
    <dbReference type="NCBI Taxonomy" id="471856"/>
    <lineage>
        <taxon>Bacteria</taxon>
        <taxon>Bacillati</taxon>
        <taxon>Actinomycetota</taxon>
        <taxon>Actinomycetes</taxon>
        <taxon>Micrococcales</taxon>
        <taxon>Jonesiaceae</taxon>
        <taxon>Jonesia</taxon>
    </lineage>
</organism>
<dbReference type="RefSeq" id="WP_015771637.1">
    <property type="nucleotide sequence ID" value="NC_013174.1"/>
</dbReference>
<reference evidence="2 3" key="1">
    <citation type="journal article" date="2009" name="Stand. Genomic Sci.">
        <title>Complete genome sequence of Jonesia denitrificans type strain (Prevot 55134).</title>
        <authorList>
            <person name="Pukall R."/>
            <person name="Gehrich-Schroter G."/>
            <person name="Lapidus A."/>
            <person name="Nolan M."/>
            <person name="Glavina Del Rio T."/>
            <person name="Lucas S."/>
            <person name="Chen F."/>
            <person name="Tice H."/>
            <person name="Pitluck S."/>
            <person name="Cheng J.F."/>
            <person name="Copeland A."/>
            <person name="Saunders E."/>
            <person name="Brettin T."/>
            <person name="Detter J.C."/>
            <person name="Bruce D."/>
            <person name="Goodwin L."/>
            <person name="Pati A."/>
            <person name="Ivanova N."/>
            <person name="Mavromatis K."/>
            <person name="Ovchinnikova G."/>
            <person name="Chen A."/>
            <person name="Palaniappan K."/>
            <person name="Land M."/>
            <person name="Hauser L."/>
            <person name="Chang Y.J."/>
            <person name="Jeffries C.D."/>
            <person name="Chain P."/>
            <person name="Goker M."/>
            <person name="Bristow J."/>
            <person name="Eisen J.A."/>
            <person name="Markowitz V."/>
            <person name="Hugenholtz P."/>
            <person name="Kyrpides N.C."/>
            <person name="Klenk H.P."/>
            <person name="Han C."/>
        </authorList>
    </citation>
    <scope>NUCLEOTIDE SEQUENCE [LARGE SCALE GENOMIC DNA]</scope>
    <source>
        <strain evidence="3">ATCC 14870 / DSM 20603 / BCRC 15368 / CIP 55.134 / JCM 11481 / NBRC 15587 / NCTC 10816 / Prevot 55134</strain>
    </source>
</reference>
<keyword evidence="3" id="KW-1185">Reference proteome</keyword>
<protein>
    <recommendedName>
        <fullName evidence="4">Secreted protein</fullName>
    </recommendedName>
</protein>
<dbReference type="KEGG" id="jde:Jden_1353"/>
<dbReference type="Proteomes" id="UP000000628">
    <property type="component" value="Chromosome"/>
</dbReference>
<dbReference type="eggNOG" id="COG4768">
    <property type="taxonomic scope" value="Bacteria"/>
</dbReference>
<proteinExistence type="predicted"/>
<evidence type="ECO:0000313" key="2">
    <source>
        <dbReference type="EMBL" id="ACV09009.1"/>
    </source>
</evidence>
<keyword evidence="1" id="KW-1133">Transmembrane helix</keyword>
<accession>C7R4F2</accession>
<feature type="transmembrane region" description="Helical" evidence="1">
    <location>
        <begin position="6"/>
        <end position="26"/>
    </location>
</feature>